<feature type="transmembrane region" description="Helical" evidence="1">
    <location>
        <begin position="141"/>
        <end position="163"/>
    </location>
</feature>
<name>A0A9P8L054_9PEZI</name>
<accession>A0A9P8L054</accession>
<protein>
    <submittedName>
        <fullName evidence="2">Uncharacterized protein</fullName>
    </submittedName>
</protein>
<proteinExistence type="predicted"/>
<reference evidence="2" key="1">
    <citation type="submission" date="2021-03" db="EMBL/GenBank/DDBJ databases">
        <title>Comparative genomics and phylogenomic investigation of the class Geoglossomycetes provide insights into ecological specialization and systematics.</title>
        <authorList>
            <person name="Melie T."/>
            <person name="Pirro S."/>
            <person name="Miller A.N."/>
            <person name="Quandt A."/>
        </authorList>
    </citation>
    <scope>NUCLEOTIDE SEQUENCE</scope>
    <source>
        <strain evidence="2">GBOQ0MN5Z8</strain>
    </source>
</reference>
<dbReference type="AlphaFoldDB" id="A0A9P8L054"/>
<evidence type="ECO:0000256" key="1">
    <source>
        <dbReference type="SAM" id="Phobius"/>
    </source>
</evidence>
<evidence type="ECO:0000313" key="3">
    <source>
        <dbReference type="Proteomes" id="UP000698800"/>
    </source>
</evidence>
<keyword evidence="3" id="KW-1185">Reference proteome</keyword>
<gene>
    <name evidence="2" type="ORF">FGG08_007352</name>
</gene>
<comment type="caution">
    <text evidence="2">The sequence shown here is derived from an EMBL/GenBank/DDBJ whole genome shotgun (WGS) entry which is preliminary data.</text>
</comment>
<keyword evidence="1" id="KW-0812">Transmembrane</keyword>
<evidence type="ECO:0000313" key="2">
    <source>
        <dbReference type="EMBL" id="KAH0534045.1"/>
    </source>
</evidence>
<dbReference type="Proteomes" id="UP000698800">
    <property type="component" value="Unassembled WGS sequence"/>
</dbReference>
<organism evidence="2 3">
    <name type="scientific">Glutinoglossum americanum</name>
    <dbReference type="NCBI Taxonomy" id="1670608"/>
    <lineage>
        <taxon>Eukaryota</taxon>
        <taxon>Fungi</taxon>
        <taxon>Dikarya</taxon>
        <taxon>Ascomycota</taxon>
        <taxon>Pezizomycotina</taxon>
        <taxon>Geoglossomycetes</taxon>
        <taxon>Geoglossales</taxon>
        <taxon>Geoglossaceae</taxon>
        <taxon>Glutinoglossum</taxon>
    </lineage>
</organism>
<keyword evidence="1" id="KW-1133">Transmembrane helix</keyword>
<dbReference type="OrthoDB" id="3540210at2759"/>
<sequence>MSDSTANILKGRLWVNYGPNVPFGLGPRITVAEYTSYRLLAGIAVWITVWSAGYRPLFVWLLSRVIEHCIVPIIAYFQAGGSGRGVYYVADTEHLLGQIRDNEIYQDISHLASDSHTAEDCTLRVLCGICSSVTRPERRCLSIWHILAMIVSFGIFIALAIGATKSADLALDSSVVSTSQKCGIWAPDPTHMDTVDPADTPMGGIIGETVPIYDSCYGAQQGCPYFTESELYDKVTVNALCPFTNNSMCLQGASSALEFDTGFIDGSKYGINVEPGRAPWVRLRTACAPVVVEGYYTSETDTTTNYTIIKFHYGPRSNDPTTFKQTRSLHFEDTFSPTGYELKAVSERLRQFLPIAGLNSTNPLSHTILAFLTIFNIEYPYPITDPIFSALTNCTSDLNKQCFKNKILHASVLGCTESALLCPPSSRDPKSEECLDVFSYTNITDLLTAIKTWGTGKAARADLGASALLAQGLFYSDLANTLATRHGFLLNATGLITGSRTSQPLSTNPPQWQLEVKRLFEIGILRAKMEMLAVVRGKRGGLAGICRCVDAARGWGWSGDGGV</sequence>
<dbReference type="EMBL" id="JAGHQL010000284">
    <property type="protein sequence ID" value="KAH0534045.1"/>
    <property type="molecule type" value="Genomic_DNA"/>
</dbReference>
<keyword evidence="1" id="KW-0472">Membrane</keyword>